<evidence type="ECO:0000259" key="9">
    <source>
        <dbReference type="Pfam" id="PF16363"/>
    </source>
</evidence>
<dbReference type="Gene3D" id="3.40.50.720">
    <property type="entry name" value="NAD(P)-binding Rossmann-like Domain"/>
    <property type="match status" value="1"/>
</dbReference>
<dbReference type="SUPFAM" id="SSF51735">
    <property type="entry name" value="NAD(P)-binding Rossmann-fold domains"/>
    <property type="match status" value="1"/>
</dbReference>
<dbReference type="STRING" id="1365950.SAMN05428963_11582"/>
<dbReference type="EC" id="4.2.1.47" evidence="4 8"/>
<evidence type="ECO:0000313" key="11">
    <source>
        <dbReference type="Proteomes" id="UP000190135"/>
    </source>
</evidence>
<evidence type="ECO:0000256" key="5">
    <source>
        <dbReference type="ARBA" id="ARBA00022458"/>
    </source>
</evidence>
<feature type="domain" description="NAD(P)-binding" evidence="9">
    <location>
        <begin position="11"/>
        <end position="336"/>
    </location>
</feature>
<dbReference type="Gene3D" id="3.90.25.10">
    <property type="entry name" value="UDP-galactose 4-epimerase, domain 1"/>
    <property type="match status" value="1"/>
</dbReference>
<evidence type="ECO:0000256" key="2">
    <source>
        <dbReference type="ARBA" id="ARBA00001937"/>
    </source>
</evidence>
<evidence type="ECO:0000256" key="4">
    <source>
        <dbReference type="ARBA" id="ARBA00011989"/>
    </source>
</evidence>
<keyword evidence="8" id="KW-0521">NADP</keyword>
<dbReference type="InterPro" id="IPR016040">
    <property type="entry name" value="NAD(P)-bd_dom"/>
</dbReference>
<dbReference type="InterPro" id="IPR006368">
    <property type="entry name" value="GDP_Man_deHydtase"/>
</dbReference>
<evidence type="ECO:0000256" key="8">
    <source>
        <dbReference type="HAMAP-Rule" id="MF_00955"/>
    </source>
</evidence>
<evidence type="ECO:0000256" key="6">
    <source>
        <dbReference type="ARBA" id="ARBA00023239"/>
    </source>
</evidence>
<organism evidence="10 11">
    <name type="scientific">Consotaella salsifontis</name>
    <dbReference type="NCBI Taxonomy" id="1365950"/>
    <lineage>
        <taxon>Bacteria</taxon>
        <taxon>Pseudomonadati</taxon>
        <taxon>Pseudomonadota</taxon>
        <taxon>Alphaproteobacteria</taxon>
        <taxon>Hyphomicrobiales</taxon>
        <taxon>Aurantimonadaceae</taxon>
        <taxon>Consotaella</taxon>
    </lineage>
</organism>
<dbReference type="GO" id="GO:0042351">
    <property type="term" value="P:'de novo' GDP-L-fucose biosynthetic process"/>
    <property type="evidence" value="ECO:0007669"/>
    <property type="project" value="TreeGrafter"/>
</dbReference>
<protein>
    <recommendedName>
        <fullName evidence="4 8">GDP-mannose 4,6-dehydratase</fullName>
        <ecNumber evidence="4 8">4.2.1.47</ecNumber>
    </recommendedName>
    <alternativeName>
        <fullName evidence="8">GDP-D-mannose dehydratase</fullName>
    </alternativeName>
</protein>
<comment type="similarity">
    <text evidence="3 8">Belongs to the NAD(P)-dependent epimerase/dehydratase family. GDP-mannose 4,6-dehydratase subfamily.</text>
</comment>
<dbReference type="Proteomes" id="UP000190135">
    <property type="component" value="Unassembled WGS sequence"/>
</dbReference>
<sequence length="371" mass="41243">MPEGSAAKRAFVSGVTGQDGAYLVRLLLSKGYKVAGGYRRTSAQTFWRLRELGVDTHENLTLVEHDLTDLGSNIRAIAAFEPDEIYNLAGQSFVAVSFKEPTTTAQISALGALQMLEASRIVNPRIRIYQASSAEMFGRVQAVPQDENTPFYPRSPYAVSKLFGHWSAINYRESYDMFVSSGILFNHESPLRGPEFVTRKISQAVARIASGLQTTLFLGNLDAKRDWGFAGDFVEGMWRMLQAEKPDTFVLATGTTSTVRDFATMAFAAADLDLEWRGEGDDEVGFCASMNRPLVRIQKALRRPAEVDLLLGSPRKAKEVLGWRPLVEVRELCRMMVHADLARETPNEIEVRDGLPNGHDATIKELFPLHP</sequence>
<dbReference type="HAMAP" id="MF_00955">
    <property type="entry name" value="GDP_Man_dehydratase"/>
    <property type="match status" value="1"/>
</dbReference>
<dbReference type="CDD" id="cd05260">
    <property type="entry name" value="GDP_MD_SDR_e"/>
    <property type="match status" value="1"/>
</dbReference>
<evidence type="ECO:0000313" key="10">
    <source>
        <dbReference type="EMBL" id="SKA32961.1"/>
    </source>
</evidence>
<accession>A0A1T4SYH5</accession>
<dbReference type="OrthoDB" id="9779041at2"/>
<dbReference type="RefSeq" id="WP_078709797.1">
    <property type="nucleotide sequence ID" value="NZ_FUXL01000015.1"/>
</dbReference>
<proteinExistence type="inferred from homology"/>
<comment type="caution">
    <text evidence="8">Lacks conserved residue(s) required for the propagation of feature annotation.</text>
</comment>
<dbReference type="Pfam" id="PF16363">
    <property type="entry name" value="GDP_Man_Dehyd"/>
    <property type="match status" value="1"/>
</dbReference>
<keyword evidence="11" id="KW-1185">Reference proteome</keyword>
<comment type="cofactor">
    <cofactor evidence="2 8">
        <name>NADP(+)</name>
        <dbReference type="ChEBI" id="CHEBI:58349"/>
    </cofactor>
</comment>
<dbReference type="EMBL" id="FUXL01000015">
    <property type="protein sequence ID" value="SKA32961.1"/>
    <property type="molecule type" value="Genomic_DNA"/>
</dbReference>
<name>A0A1T4SYH5_9HYPH</name>
<comment type="catalytic activity">
    <reaction evidence="1 8">
        <text>GDP-alpha-D-mannose = GDP-4-dehydro-alpha-D-rhamnose + H2O</text>
        <dbReference type="Rhea" id="RHEA:23820"/>
        <dbReference type="ChEBI" id="CHEBI:15377"/>
        <dbReference type="ChEBI" id="CHEBI:57527"/>
        <dbReference type="ChEBI" id="CHEBI:57964"/>
        <dbReference type="EC" id="4.2.1.47"/>
    </reaction>
</comment>
<gene>
    <name evidence="8" type="primary">gmd</name>
    <name evidence="10" type="ORF">SAMN05428963_11582</name>
</gene>
<evidence type="ECO:0000256" key="1">
    <source>
        <dbReference type="ARBA" id="ARBA00000188"/>
    </source>
</evidence>
<evidence type="ECO:0000256" key="7">
    <source>
        <dbReference type="ARBA" id="ARBA00059383"/>
    </source>
</evidence>
<dbReference type="InterPro" id="IPR036291">
    <property type="entry name" value="NAD(P)-bd_dom_sf"/>
</dbReference>
<comment type="function">
    <text evidence="7 8">Catalyzes the conversion of GDP-D-mannose to GDP-4-dehydro-6-deoxy-D-mannose.</text>
</comment>
<dbReference type="PANTHER" id="PTHR43715:SF1">
    <property type="entry name" value="GDP-MANNOSE 4,6 DEHYDRATASE"/>
    <property type="match status" value="1"/>
</dbReference>
<keyword evidence="5" id="KW-0536">Nodulation</keyword>
<dbReference type="PANTHER" id="PTHR43715">
    <property type="entry name" value="GDP-MANNOSE 4,6-DEHYDRATASE"/>
    <property type="match status" value="1"/>
</dbReference>
<dbReference type="AlphaFoldDB" id="A0A1T4SYH5"/>
<evidence type="ECO:0000256" key="3">
    <source>
        <dbReference type="ARBA" id="ARBA00009263"/>
    </source>
</evidence>
<dbReference type="FunFam" id="3.40.50.720:FF:000924">
    <property type="entry name" value="GDP-mannose 4,6 dehydratase"/>
    <property type="match status" value="1"/>
</dbReference>
<keyword evidence="6 8" id="KW-0456">Lyase</keyword>
<reference evidence="10 11" key="1">
    <citation type="submission" date="2017-02" db="EMBL/GenBank/DDBJ databases">
        <authorList>
            <person name="Peterson S.W."/>
        </authorList>
    </citation>
    <scope>NUCLEOTIDE SEQUENCE [LARGE SCALE GENOMIC DNA]</scope>
    <source>
        <strain evidence="10 11">USBA 369</strain>
    </source>
</reference>
<dbReference type="GO" id="GO:0008446">
    <property type="term" value="F:GDP-mannose 4,6-dehydratase activity"/>
    <property type="evidence" value="ECO:0007669"/>
    <property type="project" value="UniProtKB-UniRule"/>
</dbReference>
<dbReference type="NCBIfam" id="TIGR01472">
    <property type="entry name" value="gmd"/>
    <property type="match status" value="1"/>
</dbReference>
<dbReference type="GO" id="GO:0070401">
    <property type="term" value="F:NADP+ binding"/>
    <property type="evidence" value="ECO:0007669"/>
    <property type="project" value="UniProtKB-UniRule"/>
</dbReference>